<keyword evidence="6" id="KW-1185">Reference proteome</keyword>
<evidence type="ECO:0000256" key="2">
    <source>
        <dbReference type="ARBA" id="ARBA00023157"/>
    </source>
</evidence>
<dbReference type="Proteomes" id="UP000694380">
    <property type="component" value="Unplaced"/>
</dbReference>
<feature type="chain" id="PRO_5034274591" description="BPTI/Kunitz inhibitor domain-containing protein" evidence="3">
    <location>
        <begin position="25"/>
        <end position="249"/>
    </location>
</feature>
<dbReference type="FunFam" id="4.10.410.10:FF:000021">
    <property type="entry name" value="Serine protease inhibitor, putative"/>
    <property type="match status" value="1"/>
</dbReference>
<dbReference type="SMART" id="SM00131">
    <property type="entry name" value="KU"/>
    <property type="match status" value="2"/>
</dbReference>
<feature type="signal peptide" evidence="3">
    <location>
        <begin position="1"/>
        <end position="24"/>
    </location>
</feature>
<dbReference type="Ensembl" id="ENSCPBT00000046443.1">
    <property type="protein sequence ID" value="ENSCPBP00000039622.1"/>
    <property type="gene ID" value="ENSCPBG00000027282.1"/>
</dbReference>
<dbReference type="PRINTS" id="PR00759">
    <property type="entry name" value="BASICPTASE"/>
</dbReference>
<dbReference type="Pfam" id="PF00014">
    <property type="entry name" value="Kunitz_BPTI"/>
    <property type="match status" value="2"/>
</dbReference>
<reference evidence="5" key="1">
    <citation type="submission" date="2025-08" db="UniProtKB">
        <authorList>
            <consortium name="Ensembl"/>
        </authorList>
    </citation>
    <scope>IDENTIFICATION</scope>
</reference>
<sequence length="249" mass="27211">MKSGSIFLPLGLLALWAQLLPAAGGKCGQQAVEGEGTGGRRRNPRFLLPSSEWLCSAFQTLLSLLCSSDLCRLPADPGSCYAMIPRWFYNWQAKKCEQFTYGGCDGNKNNFATQTECLGKCGGHGELDGKRNQSLTDHGLNEPMPSGAEAGGEYCLPIEVGPCTAAIPRWGYNWHSKKCEEFSYGGCNGNKNNFETKVDCLQACAGQGKTHDNLGRMPANPLASKTKGLLYRKKNKRVVKWSKQSDPYL</sequence>
<dbReference type="CDD" id="cd22601">
    <property type="entry name" value="Kunitz_SmCI_1-like"/>
    <property type="match status" value="2"/>
</dbReference>
<evidence type="ECO:0000256" key="1">
    <source>
        <dbReference type="ARBA" id="ARBA00022690"/>
    </source>
</evidence>
<dbReference type="InterPro" id="IPR050098">
    <property type="entry name" value="TFPI/VKTCI-like"/>
</dbReference>
<evidence type="ECO:0000259" key="4">
    <source>
        <dbReference type="PROSITE" id="PS50279"/>
    </source>
</evidence>
<dbReference type="GO" id="GO:0004867">
    <property type="term" value="F:serine-type endopeptidase inhibitor activity"/>
    <property type="evidence" value="ECO:0007669"/>
    <property type="project" value="InterPro"/>
</dbReference>
<dbReference type="PANTHER" id="PTHR10083">
    <property type="entry name" value="KUNITZ-TYPE PROTEASE INHIBITOR-RELATED"/>
    <property type="match status" value="1"/>
</dbReference>
<dbReference type="InterPro" id="IPR002223">
    <property type="entry name" value="Kunitz_BPTI"/>
</dbReference>
<feature type="domain" description="BPTI/Kunitz inhibitor" evidence="4">
    <location>
        <begin position="156"/>
        <end position="204"/>
    </location>
</feature>
<dbReference type="PANTHER" id="PTHR10083:SF374">
    <property type="entry name" value="BPTI_KUNITZ INHIBITOR DOMAIN-CONTAINING PROTEIN"/>
    <property type="match status" value="1"/>
</dbReference>
<organism evidence="5 6">
    <name type="scientific">Chrysemys picta bellii</name>
    <name type="common">Western painted turtle</name>
    <name type="synonym">Emys bellii</name>
    <dbReference type="NCBI Taxonomy" id="8478"/>
    <lineage>
        <taxon>Eukaryota</taxon>
        <taxon>Metazoa</taxon>
        <taxon>Chordata</taxon>
        <taxon>Craniata</taxon>
        <taxon>Vertebrata</taxon>
        <taxon>Euteleostomi</taxon>
        <taxon>Archelosauria</taxon>
        <taxon>Testudinata</taxon>
        <taxon>Testudines</taxon>
        <taxon>Cryptodira</taxon>
        <taxon>Durocryptodira</taxon>
        <taxon>Testudinoidea</taxon>
        <taxon>Emydidae</taxon>
        <taxon>Chrysemys</taxon>
    </lineage>
</organism>
<dbReference type="GeneTree" id="ENSGT00940000164331"/>
<protein>
    <recommendedName>
        <fullName evidence="4">BPTI/Kunitz inhibitor domain-containing protein</fullName>
    </recommendedName>
</protein>
<dbReference type="PROSITE" id="PS50279">
    <property type="entry name" value="BPTI_KUNITZ_2"/>
    <property type="match status" value="2"/>
</dbReference>
<keyword evidence="2" id="KW-1015">Disulfide bond</keyword>
<reference evidence="5" key="2">
    <citation type="submission" date="2025-09" db="UniProtKB">
        <authorList>
            <consortium name="Ensembl"/>
        </authorList>
    </citation>
    <scope>IDENTIFICATION</scope>
</reference>
<dbReference type="PROSITE" id="PS00280">
    <property type="entry name" value="BPTI_KUNITZ_1"/>
    <property type="match status" value="2"/>
</dbReference>
<proteinExistence type="predicted"/>
<dbReference type="GO" id="GO:0044483">
    <property type="term" value="P:venom-mediated perturbation of hemostasis"/>
    <property type="evidence" value="ECO:0007669"/>
    <property type="project" value="UniProtKB-ARBA"/>
</dbReference>
<dbReference type="GO" id="GO:0005615">
    <property type="term" value="C:extracellular space"/>
    <property type="evidence" value="ECO:0007669"/>
    <property type="project" value="TreeGrafter"/>
</dbReference>
<dbReference type="SUPFAM" id="SSF57362">
    <property type="entry name" value="BPTI-like"/>
    <property type="match status" value="2"/>
</dbReference>
<dbReference type="AlphaFoldDB" id="A0A8C3IXR9"/>
<keyword evidence="3" id="KW-0732">Signal</keyword>
<keyword evidence="1" id="KW-0646">Protease inhibitor</keyword>
<evidence type="ECO:0000256" key="3">
    <source>
        <dbReference type="SAM" id="SignalP"/>
    </source>
</evidence>
<dbReference type="Gene3D" id="4.10.410.10">
    <property type="entry name" value="Pancreatic trypsin inhibitor Kunitz domain"/>
    <property type="match status" value="2"/>
</dbReference>
<accession>A0A8C3IXR9</accession>
<feature type="domain" description="BPTI/Kunitz inhibitor" evidence="4">
    <location>
        <begin position="71"/>
        <end position="121"/>
    </location>
</feature>
<dbReference type="InterPro" id="IPR020901">
    <property type="entry name" value="Prtase_inh_Kunz-CS"/>
</dbReference>
<evidence type="ECO:0000313" key="5">
    <source>
        <dbReference type="Ensembl" id="ENSCPBP00000039622.1"/>
    </source>
</evidence>
<dbReference type="InterPro" id="IPR036880">
    <property type="entry name" value="Kunitz_BPTI_sf"/>
</dbReference>
<name>A0A8C3IXR9_CHRPI</name>
<evidence type="ECO:0000313" key="6">
    <source>
        <dbReference type="Proteomes" id="UP000694380"/>
    </source>
</evidence>